<protein>
    <submittedName>
        <fullName evidence="2">Uncharacterized protein</fullName>
    </submittedName>
</protein>
<sequence length="204" mass="23015">MPSTRSGARYNPSSSSGKGYRCDYGRGQSVKEGQGSVNGSQTDKVCHYEADDTVLPSKIADTATRSLSVHIQRQSEGLQKCIAAQRVPDPCISVEKMHEFLPDCENIWGHPNTCKLLNGWHPLMEKKNMMLLTAEWRKNNPPPCKKVTKTAPVASSSNSNVKSSHKLRTRAKERKQPQNLTARDTESQRLSRMPWKMYFRLPEQ</sequence>
<comment type="caution">
    <text evidence="2">The sequence shown here is derived from an EMBL/GenBank/DDBJ whole genome shotgun (WGS) entry which is preliminary data.</text>
</comment>
<dbReference type="Proteomes" id="UP000765509">
    <property type="component" value="Unassembled WGS sequence"/>
</dbReference>
<dbReference type="OrthoDB" id="43547at2759"/>
<gene>
    <name evidence="2" type="ORF">O181_052717</name>
</gene>
<keyword evidence="3" id="KW-1185">Reference proteome</keyword>
<dbReference type="AlphaFoldDB" id="A0A9Q3E888"/>
<accession>A0A9Q3E888</accession>
<feature type="compositionally biased region" description="Polar residues" evidence="1">
    <location>
        <begin position="1"/>
        <end position="17"/>
    </location>
</feature>
<reference evidence="2" key="1">
    <citation type="submission" date="2021-03" db="EMBL/GenBank/DDBJ databases">
        <title>Draft genome sequence of rust myrtle Austropuccinia psidii MF-1, a brazilian biotype.</title>
        <authorList>
            <person name="Quecine M.C."/>
            <person name="Pachon D.M.R."/>
            <person name="Bonatelli M.L."/>
            <person name="Correr F.H."/>
            <person name="Franceschini L.M."/>
            <person name="Leite T.F."/>
            <person name="Margarido G.R.A."/>
            <person name="Almeida C.A."/>
            <person name="Ferrarezi J.A."/>
            <person name="Labate C.A."/>
        </authorList>
    </citation>
    <scope>NUCLEOTIDE SEQUENCE</scope>
    <source>
        <strain evidence="2">MF-1</strain>
    </source>
</reference>
<dbReference type="EMBL" id="AVOT02023117">
    <property type="protein sequence ID" value="MBW0513002.1"/>
    <property type="molecule type" value="Genomic_DNA"/>
</dbReference>
<evidence type="ECO:0000256" key="1">
    <source>
        <dbReference type="SAM" id="MobiDB-lite"/>
    </source>
</evidence>
<evidence type="ECO:0000313" key="3">
    <source>
        <dbReference type="Proteomes" id="UP000765509"/>
    </source>
</evidence>
<feature type="region of interest" description="Disordered" evidence="1">
    <location>
        <begin position="140"/>
        <end position="188"/>
    </location>
</feature>
<evidence type="ECO:0000313" key="2">
    <source>
        <dbReference type="EMBL" id="MBW0513002.1"/>
    </source>
</evidence>
<feature type="region of interest" description="Disordered" evidence="1">
    <location>
        <begin position="1"/>
        <end position="41"/>
    </location>
</feature>
<proteinExistence type="predicted"/>
<name>A0A9Q3E888_9BASI</name>
<feature type="compositionally biased region" description="Basic residues" evidence="1">
    <location>
        <begin position="163"/>
        <end position="173"/>
    </location>
</feature>
<organism evidence="2 3">
    <name type="scientific">Austropuccinia psidii MF-1</name>
    <dbReference type="NCBI Taxonomy" id="1389203"/>
    <lineage>
        <taxon>Eukaryota</taxon>
        <taxon>Fungi</taxon>
        <taxon>Dikarya</taxon>
        <taxon>Basidiomycota</taxon>
        <taxon>Pucciniomycotina</taxon>
        <taxon>Pucciniomycetes</taxon>
        <taxon>Pucciniales</taxon>
        <taxon>Sphaerophragmiaceae</taxon>
        <taxon>Austropuccinia</taxon>
    </lineage>
</organism>